<dbReference type="SUPFAM" id="SSF50998">
    <property type="entry name" value="Quinoprotein alcohol dehydrogenase-like"/>
    <property type="match status" value="3"/>
</dbReference>
<dbReference type="InterPro" id="IPR002372">
    <property type="entry name" value="PQQ_rpt_dom"/>
</dbReference>
<feature type="chain" id="PRO_5012732249" evidence="1">
    <location>
        <begin position="27"/>
        <end position="686"/>
    </location>
</feature>
<accession>A0A1W1WBI3</accession>
<dbReference type="Proteomes" id="UP000192660">
    <property type="component" value="Unassembled WGS sequence"/>
</dbReference>
<organism evidence="3 4">
    <name type="scientific">Sulfobacillus thermosulfidooxidans (strain DSM 9293 / VKM B-1269 / AT-1)</name>
    <dbReference type="NCBI Taxonomy" id="929705"/>
    <lineage>
        <taxon>Bacteria</taxon>
        <taxon>Bacillati</taxon>
        <taxon>Bacillota</taxon>
        <taxon>Clostridia</taxon>
        <taxon>Eubacteriales</taxon>
        <taxon>Clostridiales Family XVII. Incertae Sedis</taxon>
        <taxon>Sulfobacillus</taxon>
    </lineage>
</organism>
<protein>
    <submittedName>
        <fullName evidence="3">PQQ enzyme repeat-containing protein</fullName>
    </submittedName>
</protein>
<evidence type="ECO:0000256" key="1">
    <source>
        <dbReference type="SAM" id="SignalP"/>
    </source>
</evidence>
<reference evidence="4" key="1">
    <citation type="submission" date="2017-04" db="EMBL/GenBank/DDBJ databases">
        <authorList>
            <person name="Varghese N."/>
            <person name="Submissions S."/>
        </authorList>
    </citation>
    <scope>NUCLEOTIDE SEQUENCE [LARGE SCALE GENOMIC DNA]</scope>
    <source>
        <strain evidence="4">DSM 9293</strain>
    </source>
</reference>
<dbReference type="SMART" id="SM00564">
    <property type="entry name" value="PQQ"/>
    <property type="match status" value="8"/>
</dbReference>
<dbReference type="InterPro" id="IPR015943">
    <property type="entry name" value="WD40/YVTN_repeat-like_dom_sf"/>
</dbReference>
<dbReference type="RefSeq" id="WP_084660984.1">
    <property type="nucleotide sequence ID" value="NZ_FWWY01000001.1"/>
</dbReference>
<keyword evidence="1" id="KW-0732">Signal</keyword>
<dbReference type="InterPro" id="IPR011047">
    <property type="entry name" value="Quinoprotein_ADH-like_sf"/>
</dbReference>
<dbReference type="Gene3D" id="2.40.10.480">
    <property type="match status" value="1"/>
</dbReference>
<gene>
    <name evidence="3" type="ORF">SAMN00768000_1188</name>
</gene>
<dbReference type="AlphaFoldDB" id="A0A1W1WBI3"/>
<evidence type="ECO:0000259" key="2">
    <source>
        <dbReference type="Pfam" id="PF13360"/>
    </source>
</evidence>
<evidence type="ECO:0000313" key="3">
    <source>
        <dbReference type="EMBL" id="SMC03637.1"/>
    </source>
</evidence>
<dbReference type="EMBL" id="FWWY01000001">
    <property type="protein sequence ID" value="SMC03637.1"/>
    <property type="molecule type" value="Genomic_DNA"/>
</dbReference>
<sequence length="686" mass="73688">MSVKKYIALVAISSLLTLAVPPSVQAQSSNTASLGPSIFQTPTELQLAHKPKHFGRAPQHMQTLFPTSWNQLQANQQHDPVFQGPAGSHLPSILAHGGFWVAPLTGDEFLRLGRAFDRYPQDGGQAWGAEAAQWLGNVTGVSLVDGIVYIEESNNQIFAVNALTGVPIWRTQSVNSDMGDAIATSINGRPILFVGAGDVGFTLQHAVDFANNGNPPGPTVRGANFSAVYAIDGLTGKVLWRFDTAGEAMPTPVYHNGVVFFNTGDGHLYAVNAQNGQLLSAFSNPGFSSMSSGNWYIPTQGPYKGQFLMIYGTQDPNYLMAVDETNPQDPHLAWEYQVPNSINTGLGDVPPVVDPKRGIVLTDALVNDVAAGGTTSHPILNLDIFALNANTGQLLWSHLGGNGLVAKPVAFKGSVPMVHGGNLYVGDLLNETYQSYNEKTGRLRWETSIAQSGEVNEPRAGGVYYNHRVLFAEGQHIYTLNPKTGAIVNKFSSHGYFFGVWGISSPVIVDNELYIGSISGWIFAAPAHYIMTHRGGVPAIPNNFPSNLSVPDKAARYDNPLALPTPNQAANFPSVWEYYAGGTDHEGYSSIGPSGVKWATPLNDALPLNSPPRDTAIFGPQVASEMTSLAFGVGSGVSPAQGIVYAGSSRYSVNALNATTGQLIWRFDTINANPQCRYRKFWRSLV</sequence>
<dbReference type="Pfam" id="PF13360">
    <property type="entry name" value="PQQ_2"/>
    <property type="match status" value="2"/>
</dbReference>
<dbReference type="Gene3D" id="2.130.10.10">
    <property type="entry name" value="YVTN repeat-like/Quinoprotein amine dehydrogenase"/>
    <property type="match status" value="2"/>
</dbReference>
<feature type="domain" description="Pyrrolo-quinoline quinone repeat" evidence="2">
    <location>
        <begin position="225"/>
        <end position="279"/>
    </location>
</feature>
<dbReference type="PANTHER" id="PTHR34512:SF30">
    <property type="entry name" value="OUTER MEMBRANE PROTEIN ASSEMBLY FACTOR BAMB"/>
    <property type="match status" value="1"/>
</dbReference>
<dbReference type="PANTHER" id="PTHR34512">
    <property type="entry name" value="CELL SURFACE PROTEIN"/>
    <property type="match status" value="1"/>
</dbReference>
<dbReference type="OrthoDB" id="1885452at2"/>
<feature type="signal peptide" evidence="1">
    <location>
        <begin position="1"/>
        <end position="26"/>
    </location>
</feature>
<feature type="domain" description="Pyrrolo-quinoline quinone repeat" evidence="2">
    <location>
        <begin position="384"/>
        <end position="520"/>
    </location>
</feature>
<proteinExistence type="predicted"/>
<dbReference type="STRING" id="28034.BFX07_04240"/>
<dbReference type="InterPro" id="IPR018391">
    <property type="entry name" value="PQQ_b-propeller_rpt"/>
</dbReference>
<keyword evidence="4" id="KW-1185">Reference proteome</keyword>
<name>A0A1W1WBI3_SULTA</name>
<evidence type="ECO:0000313" key="4">
    <source>
        <dbReference type="Proteomes" id="UP000192660"/>
    </source>
</evidence>